<dbReference type="AlphaFoldDB" id="A0A9P4YRT1"/>
<gene>
    <name evidence="3" type="ORF">GMORB2_2882</name>
</gene>
<feature type="region of interest" description="Disordered" evidence="2">
    <location>
        <begin position="429"/>
        <end position="460"/>
    </location>
</feature>
<dbReference type="GeneID" id="55969112"/>
<evidence type="ECO:0000256" key="1">
    <source>
        <dbReference type="SAM" id="Coils"/>
    </source>
</evidence>
<feature type="compositionally biased region" description="Low complexity" evidence="2">
    <location>
        <begin position="430"/>
        <end position="446"/>
    </location>
</feature>
<proteinExistence type="predicted"/>
<protein>
    <recommendedName>
        <fullName evidence="5">DUF4048 domain-containing protein</fullName>
    </recommendedName>
</protein>
<feature type="compositionally biased region" description="Pro residues" evidence="2">
    <location>
        <begin position="140"/>
        <end position="155"/>
    </location>
</feature>
<feature type="compositionally biased region" description="Acidic residues" evidence="2">
    <location>
        <begin position="555"/>
        <end position="569"/>
    </location>
</feature>
<feature type="compositionally biased region" description="Basic residues" evidence="2">
    <location>
        <begin position="269"/>
        <end position="279"/>
    </location>
</feature>
<organism evidence="3 4">
    <name type="scientific">Geosmithia morbida</name>
    <dbReference type="NCBI Taxonomy" id="1094350"/>
    <lineage>
        <taxon>Eukaryota</taxon>
        <taxon>Fungi</taxon>
        <taxon>Dikarya</taxon>
        <taxon>Ascomycota</taxon>
        <taxon>Pezizomycotina</taxon>
        <taxon>Sordariomycetes</taxon>
        <taxon>Hypocreomycetidae</taxon>
        <taxon>Hypocreales</taxon>
        <taxon>Bionectriaceae</taxon>
        <taxon>Geosmithia</taxon>
    </lineage>
</organism>
<feature type="compositionally biased region" description="Low complexity" evidence="2">
    <location>
        <begin position="101"/>
        <end position="121"/>
    </location>
</feature>
<feature type="region of interest" description="Disordered" evidence="2">
    <location>
        <begin position="259"/>
        <end position="396"/>
    </location>
</feature>
<evidence type="ECO:0000256" key="2">
    <source>
        <dbReference type="SAM" id="MobiDB-lite"/>
    </source>
</evidence>
<feature type="coiled-coil region" evidence="1">
    <location>
        <begin position="230"/>
        <end position="257"/>
    </location>
</feature>
<dbReference type="RefSeq" id="XP_035319098.1">
    <property type="nucleotide sequence ID" value="XM_035464860.1"/>
</dbReference>
<keyword evidence="4" id="KW-1185">Reference proteome</keyword>
<keyword evidence="1" id="KW-0175">Coiled coil</keyword>
<feature type="region of interest" description="Disordered" evidence="2">
    <location>
        <begin position="492"/>
        <end position="511"/>
    </location>
</feature>
<reference evidence="3" key="1">
    <citation type="submission" date="2020-03" db="EMBL/GenBank/DDBJ databases">
        <title>Site-based positive gene gene selection in Geosmithia morbida across the United States reveals a broad range of putative effectors and factors for local host and environmental adapation.</title>
        <authorList>
            <person name="Onufrak A."/>
            <person name="Murdoch R.W."/>
            <person name="Gazis R."/>
            <person name="Huff M."/>
            <person name="Staton M."/>
            <person name="Klingeman W."/>
            <person name="Hadziabdic D."/>
        </authorList>
    </citation>
    <scope>NUCLEOTIDE SEQUENCE</scope>
    <source>
        <strain evidence="3">1262</strain>
    </source>
</reference>
<feature type="compositionally biased region" description="Basic and acidic residues" evidence="2">
    <location>
        <begin position="618"/>
        <end position="634"/>
    </location>
</feature>
<evidence type="ECO:0008006" key="5">
    <source>
        <dbReference type="Google" id="ProtNLM"/>
    </source>
</evidence>
<feature type="compositionally biased region" description="Polar residues" evidence="2">
    <location>
        <begin position="534"/>
        <end position="550"/>
    </location>
</feature>
<feature type="compositionally biased region" description="Pro residues" evidence="2">
    <location>
        <begin position="181"/>
        <end position="194"/>
    </location>
</feature>
<feature type="region of interest" description="Disordered" evidence="2">
    <location>
        <begin position="618"/>
        <end position="655"/>
    </location>
</feature>
<dbReference type="OrthoDB" id="4097086at2759"/>
<dbReference type="EMBL" id="JAANYQ010000016">
    <property type="protein sequence ID" value="KAF4120446.1"/>
    <property type="molecule type" value="Genomic_DNA"/>
</dbReference>
<name>A0A9P4YRT1_9HYPO</name>
<feature type="region of interest" description="Disordered" evidence="2">
    <location>
        <begin position="534"/>
        <end position="581"/>
    </location>
</feature>
<feature type="compositionally biased region" description="Basic residues" evidence="2">
    <location>
        <begin position="326"/>
        <end position="335"/>
    </location>
</feature>
<comment type="caution">
    <text evidence="3">The sequence shown here is derived from an EMBL/GenBank/DDBJ whole genome shotgun (WGS) entry which is preliminary data.</text>
</comment>
<evidence type="ECO:0000313" key="3">
    <source>
        <dbReference type="EMBL" id="KAF4120446.1"/>
    </source>
</evidence>
<feature type="compositionally biased region" description="Polar residues" evidence="2">
    <location>
        <begin position="384"/>
        <end position="396"/>
    </location>
</feature>
<feature type="compositionally biased region" description="Polar residues" evidence="2">
    <location>
        <begin position="312"/>
        <end position="325"/>
    </location>
</feature>
<sequence length="655" mass="70721">MSTLLFNICVVDRCSSTLFNEYRHHLTEVRHRALISRAASVTSARLRRRRADKVAPVTPLQRRRRRVPAGFHSLHRLLQRRLDMMTPTHEIRRRSSGGDRNPINSNSNNTAASPAPYASAPDVHSRHLSNESAGAATAAVPPPTAGDAAAPPPSSPMRRTHSRSTSTASRQANRLSLTLPIAPPSGDPSRPTPTPTSHSSFPPMVVDASAMAGGSSVASAADPSDFIIAIAAQERRVLELREELDRAEKELSVLKKRWSSKEVYSRRGSSARHQHHHHATAPPTPTTTSDASEAGVHTPKHSVEFDRKKLLRQQQEMTASASGTPNRRRVIRGGHTRTLSLLSPTKPDSPGFPAPDDDSGLPLPPVERRAAQLTNPNLAKRASWQPQHSRRQSSVTSPGIVEDFRLGLRSFVEDLRQITVGDEPITGHVQASSSSLQRKLQQQLFSPAAAGDDTIRATNGQSVTRPKATAALYDAPASVSASGTSTTSAKAAASGASIERPKPAASSSRTKHFSWTPLSFDSLDDSAWTNWESPVSAKSTARWSGSSINSAGGGDDIESIPEAREETDESSPTKSIFSTFADGPVALPPKLGEMLPSMVNRLSPTNIKRTADNFMNEWERSLVDPDPSADKESVVSDAADDNNNNNKENQQPLPI</sequence>
<feature type="region of interest" description="Disordered" evidence="2">
    <location>
        <begin position="79"/>
        <end position="201"/>
    </location>
</feature>
<accession>A0A9P4YRT1</accession>
<dbReference type="Proteomes" id="UP000749293">
    <property type="component" value="Unassembled WGS sequence"/>
</dbReference>
<evidence type="ECO:0000313" key="4">
    <source>
        <dbReference type="Proteomes" id="UP000749293"/>
    </source>
</evidence>